<feature type="transmembrane region" description="Helical" evidence="1">
    <location>
        <begin position="95"/>
        <end position="113"/>
    </location>
</feature>
<evidence type="ECO:0000313" key="2">
    <source>
        <dbReference type="EMBL" id="MFD2312552.1"/>
    </source>
</evidence>
<name>A0ABW5EH94_9GAMM</name>
<evidence type="ECO:0000256" key="1">
    <source>
        <dbReference type="SAM" id="Phobius"/>
    </source>
</evidence>
<dbReference type="EMBL" id="JBHUJD010000057">
    <property type="protein sequence ID" value="MFD2312552.1"/>
    <property type="molecule type" value="Genomic_DNA"/>
</dbReference>
<comment type="caution">
    <text evidence="2">The sequence shown here is derived from an EMBL/GenBank/DDBJ whole genome shotgun (WGS) entry which is preliminary data.</text>
</comment>
<feature type="transmembrane region" description="Helical" evidence="1">
    <location>
        <begin position="138"/>
        <end position="156"/>
    </location>
</feature>
<keyword evidence="1" id="KW-0472">Membrane</keyword>
<organism evidence="2 3">
    <name type="scientific">Microbulbifer halophilus</name>
    <dbReference type="NCBI Taxonomy" id="453963"/>
    <lineage>
        <taxon>Bacteria</taxon>
        <taxon>Pseudomonadati</taxon>
        <taxon>Pseudomonadota</taxon>
        <taxon>Gammaproteobacteria</taxon>
        <taxon>Cellvibrionales</taxon>
        <taxon>Microbulbiferaceae</taxon>
        <taxon>Microbulbifer</taxon>
    </lineage>
</organism>
<reference evidence="3" key="1">
    <citation type="journal article" date="2019" name="Int. J. Syst. Evol. Microbiol.">
        <title>The Global Catalogue of Microorganisms (GCM) 10K type strain sequencing project: providing services to taxonomists for standard genome sequencing and annotation.</title>
        <authorList>
            <consortium name="The Broad Institute Genomics Platform"/>
            <consortium name="The Broad Institute Genome Sequencing Center for Infectious Disease"/>
            <person name="Wu L."/>
            <person name="Ma J."/>
        </authorList>
    </citation>
    <scope>NUCLEOTIDE SEQUENCE [LARGE SCALE GENOMIC DNA]</scope>
    <source>
        <strain evidence="3">KCTC 12848</strain>
    </source>
</reference>
<gene>
    <name evidence="2" type="ORF">ACFSKX_19210</name>
</gene>
<evidence type="ECO:0000313" key="3">
    <source>
        <dbReference type="Proteomes" id="UP001597425"/>
    </source>
</evidence>
<accession>A0ABW5EH94</accession>
<keyword evidence="1" id="KW-1133">Transmembrane helix</keyword>
<protein>
    <submittedName>
        <fullName evidence="2">Uncharacterized protein</fullName>
    </submittedName>
</protein>
<feature type="transmembrane region" description="Helical" evidence="1">
    <location>
        <begin position="163"/>
        <end position="181"/>
    </location>
</feature>
<feature type="transmembrane region" description="Helical" evidence="1">
    <location>
        <begin position="187"/>
        <end position="204"/>
    </location>
</feature>
<keyword evidence="1" id="KW-0812">Transmembrane</keyword>
<keyword evidence="3" id="KW-1185">Reference proteome</keyword>
<sequence length="214" mass="24188">MPEIVSILPALAIAALLCLGVDCYATIRLTQSSENSTTSKGRLSDLIFFTPFIALYYHDEFWINLPFTLPLILITVATQGFAYKKGWLKASPEEWTMIPGPYLLAIVGYFMFFREGILTTPSPSSTAPEISVEMETSGWVSFWPYITGLSIFLFTITRKSTDGITLSLLLFTLIITILPFFTDHYWWAMGAGLVLFLIAVQRMFRIRKRSINPT</sequence>
<feature type="transmembrane region" description="Helical" evidence="1">
    <location>
        <begin position="61"/>
        <end position="83"/>
    </location>
</feature>
<dbReference type="RefSeq" id="WP_265723660.1">
    <property type="nucleotide sequence ID" value="NZ_JAPIVK010000072.1"/>
</dbReference>
<proteinExistence type="predicted"/>
<dbReference type="Proteomes" id="UP001597425">
    <property type="component" value="Unassembled WGS sequence"/>
</dbReference>